<protein>
    <submittedName>
        <fullName evidence="5">Aspartic proteinase CDR1</fullName>
    </submittedName>
</protein>
<dbReference type="PANTHER" id="PTHR47967:SF123">
    <property type="entry name" value="ASPARTIC PROTEINASE NEPENTHESIN-1-LIKE"/>
    <property type="match status" value="1"/>
</dbReference>
<dbReference type="SUPFAM" id="SSF50630">
    <property type="entry name" value="Acid proteases"/>
    <property type="match status" value="1"/>
</dbReference>
<dbReference type="InterPro" id="IPR051708">
    <property type="entry name" value="Plant_Aspart_Prot_A1"/>
</dbReference>
<proteinExistence type="inferred from homology"/>
<dbReference type="InterPro" id="IPR021109">
    <property type="entry name" value="Peptidase_aspartic_dom_sf"/>
</dbReference>
<evidence type="ECO:0000259" key="4">
    <source>
        <dbReference type="Pfam" id="PF14543"/>
    </source>
</evidence>
<accession>A0A9N7RFZ8</accession>
<evidence type="ECO:0000256" key="1">
    <source>
        <dbReference type="ARBA" id="ARBA00007447"/>
    </source>
</evidence>
<sequence length="158" mass="17949">MWTKCQPCTSYFKLSSLFDPKLSSSYKKLESNHVLARFFAHDSKGKKECTFNFSYMSGQSCAGVGSVDRLVFPSVEKNLRALKGLFLDARVASEGSDKVQRGATHLEMRAYGAVKAALVQHFDWYKLTRVLEDPRTRLELCYHLKQGFGKFLSLVLHL</sequence>
<reference evidence="5" key="1">
    <citation type="submission" date="2019-12" db="EMBL/GenBank/DDBJ databases">
        <authorList>
            <person name="Scholes J."/>
        </authorList>
    </citation>
    <scope>NUCLEOTIDE SEQUENCE</scope>
</reference>
<dbReference type="GO" id="GO:0005576">
    <property type="term" value="C:extracellular region"/>
    <property type="evidence" value="ECO:0007669"/>
    <property type="project" value="TreeGrafter"/>
</dbReference>
<comment type="similarity">
    <text evidence="1">Belongs to the peptidase A1 family.</text>
</comment>
<keyword evidence="6" id="KW-1185">Reference proteome</keyword>
<feature type="domain" description="Xylanase inhibitor N-terminal" evidence="4">
    <location>
        <begin position="1"/>
        <end position="83"/>
    </location>
</feature>
<keyword evidence="3" id="KW-0378">Hydrolase</keyword>
<dbReference type="Gene3D" id="2.40.70.10">
    <property type="entry name" value="Acid Proteases"/>
    <property type="match status" value="1"/>
</dbReference>
<dbReference type="InterPro" id="IPR032861">
    <property type="entry name" value="TAXi_N"/>
</dbReference>
<evidence type="ECO:0000313" key="6">
    <source>
        <dbReference type="Proteomes" id="UP001153555"/>
    </source>
</evidence>
<dbReference type="AlphaFoldDB" id="A0A9N7RFZ8"/>
<organism evidence="5 6">
    <name type="scientific">Striga hermonthica</name>
    <name type="common">Purple witchweed</name>
    <name type="synonym">Buchnera hermonthica</name>
    <dbReference type="NCBI Taxonomy" id="68872"/>
    <lineage>
        <taxon>Eukaryota</taxon>
        <taxon>Viridiplantae</taxon>
        <taxon>Streptophyta</taxon>
        <taxon>Embryophyta</taxon>
        <taxon>Tracheophyta</taxon>
        <taxon>Spermatophyta</taxon>
        <taxon>Magnoliopsida</taxon>
        <taxon>eudicotyledons</taxon>
        <taxon>Gunneridae</taxon>
        <taxon>Pentapetalae</taxon>
        <taxon>asterids</taxon>
        <taxon>lamiids</taxon>
        <taxon>Lamiales</taxon>
        <taxon>Orobanchaceae</taxon>
        <taxon>Buchnereae</taxon>
        <taxon>Striga</taxon>
    </lineage>
</organism>
<gene>
    <name evidence="5" type="ORF">SHERM_24976</name>
</gene>
<name>A0A9N7RFZ8_STRHE</name>
<comment type="caution">
    <text evidence="5">The sequence shown here is derived from an EMBL/GenBank/DDBJ whole genome shotgun (WGS) entry which is preliminary data.</text>
</comment>
<dbReference type="Pfam" id="PF14543">
    <property type="entry name" value="TAXi_N"/>
    <property type="match status" value="1"/>
</dbReference>
<keyword evidence="2" id="KW-0645">Protease</keyword>
<evidence type="ECO:0000313" key="5">
    <source>
        <dbReference type="EMBL" id="CAA0829401.1"/>
    </source>
</evidence>
<evidence type="ECO:0000256" key="3">
    <source>
        <dbReference type="ARBA" id="ARBA00022801"/>
    </source>
</evidence>
<evidence type="ECO:0000256" key="2">
    <source>
        <dbReference type="ARBA" id="ARBA00022670"/>
    </source>
</evidence>
<dbReference type="EMBL" id="CACSLK010027773">
    <property type="protein sequence ID" value="CAA0829401.1"/>
    <property type="molecule type" value="Genomic_DNA"/>
</dbReference>
<dbReference type="GO" id="GO:0006508">
    <property type="term" value="P:proteolysis"/>
    <property type="evidence" value="ECO:0007669"/>
    <property type="project" value="UniProtKB-KW"/>
</dbReference>
<dbReference type="PANTHER" id="PTHR47967">
    <property type="entry name" value="OS07G0603500 PROTEIN-RELATED"/>
    <property type="match status" value="1"/>
</dbReference>
<dbReference type="GO" id="GO:0008233">
    <property type="term" value="F:peptidase activity"/>
    <property type="evidence" value="ECO:0007669"/>
    <property type="project" value="UniProtKB-KW"/>
</dbReference>
<dbReference type="Proteomes" id="UP001153555">
    <property type="component" value="Unassembled WGS sequence"/>
</dbReference>